<dbReference type="GO" id="GO:0006506">
    <property type="term" value="P:GPI anchor biosynthetic process"/>
    <property type="evidence" value="ECO:0007669"/>
    <property type="project" value="InterPro"/>
</dbReference>
<feature type="transmembrane region" description="Helical" evidence="3">
    <location>
        <begin position="43"/>
        <end position="65"/>
    </location>
</feature>
<comment type="caution">
    <text evidence="5">The sequence shown here is derived from an EMBL/GenBank/DDBJ whole genome shotgun (WGS) entry which is preliminary data.</text>
</comment>
<accession>A0AAD4F929</accession>
<keyword evidence="6" id="KW-1185">Reference proteome</keyword>
<proteinExistence type="inferred from homology"/>
<evidence type="ECO:0000313" key="5">
    <source>
        <dbReference type="EMBL" id="KAG9185417.1"/>
    </source>
</evidence>
<reference evidence="5" key="1">
    <citation type="submission" date="2021-07" db="EMBL/GenBank/DDBJ databases">
        <title>Genome Resource of American Ginseng Black Spot Pathogen Alternaria panax.</title>
        <authorList>
            <person name="Qiu C."/>
            <person name="Wang W."/>
            <person name="Liu Z."/>
        </authorList>
    </citation>
    <scope>NUCLEOTIDE SEQUENCE</scope>
    <source>
        <strain evidence="5">BNCC115425</strain>
    </source>
</reference>
<keyword evidence="3" id="KW-1133">Transmembrane helix</keyword>
<comment type="similarity">
    <text evidence="2">Belongs to the PIGH family.</text>
</comment>
<protein>
    <recommendedName>
        <fullName evidence="4">Phosphatidylinositol N-acetylglucosaminyltransferase subunit H conserved domain-containing protein</fullName>
    </recommendedName>
</protein>
<evidence type="ECO:0000256" key="2">
    <source>
        <dbReference type="ARBA" id="ARBA00009610"/>
    </source>
</evidence>
<keyword evidence="3" id="KW-0812">Transmembrane</keyword>
<sequence length="233" mass="26393">MSTLIDRLNSPPAQTFQVLQPTSSTITYTVSTRHVPKTFPALVGYYAGILFRVILGITGILSLWLKFCVTHEAQCDPYLTIWKVDNGMQAKFVKLAEACQWRYLAPSAFAVLFLVFRRNYTEESLIILRGLGVQTSTTSSTYLQTPTTRFIPTTSIQDVFIHEAFKGFEVRFYLMIVVEGEEEVVVVFPRLLPRRGTLETVWRGVRGGLWEDSVKGAEKEKRAEGKAEQILES</sequence>
<evidence type="ECO:0000256" key="3">
    <source>
        <dbReference type="SAM" id="Phobius"/>
    </source>
</evidence>
<evidence type="ECO:0000259" key="4">
    <source>
        <dbReference type="Pfam" id="PF10181"/>
    </source>
</evidence>
<dbReference type="EMBL" id="JAANER010000011">
    <property type="protein sequence ID" value="KAG9185417.1"/>
    <property type="molecule type" value="Genomic_DNA"/>
</dbReference>
<name>A0AAD4F929_9PLEO</name>
<dbReference type="InterPro" id="IPR044215">
    <property type="entry name" value="PIG-H"/>
</dbReference>
<evidence type="ECO:0000313" key="6">
    <source>
        <dbReference type="Proteomes" id="UP001199106"/>
    </source>
</evidence>
<feature type="domain" description="Phosphatidylinositol N-acetylglucosaminyltransferase subunit H conserved" evidence="4">
    <location>
        <begin position="124"/>
        <end position="189"/>
    </location>
</feature>
<dbReference type="Proteomes" id="UP001199106">
    <property type="component" value="Unassembled WGS sequence"/>
</dbReference>
<dbReference type="InterPro" id="IPR019328">
    <property type="entry name" value="PIGH-H_dom"/>
</dbReference>
<keyword evidence="3" id="KW-0472">Membrane</keyword>
<dbReference type="PANTHER" id="PTHR15231">
    <property type="entry name" value="PHOSPHATIDYLINOSITOL N-ACETYLGLUCOSAMINYLTRANSFERASE SUBUNIT H"/>
    <property type="match status" value="1"/>
</dbReference>
<evidence type="ECO:0000256" key="1">
    <source>
        <dbReference type="ARBA" id="ARBA00004687"/>
    </source>
</evidence>
<comment type="pathway">
    <text evidence="1">Glycolipid biosynthesis; glycosylphosphatidylinositol-anchor biosynthesis.</text>
</comment>
<organism evidence="5 6">
    <name type="scientific">Alternaria panax</name>
    <dbReference type="NCBI Taxonomy" id="48097"/>
    <lineage>
        <taxon>Eukaryota</taxon>
        <taxon>Fungi</taxon>
        <taxon>Dikarya</taxon>
        <taxon>Ascomycota</taxon>
        <taxon>Pezizomycotina</taxon>
        <taxon>Dothideomycetes</taxon>
        <taxon>Pleosporomycetidae</taxon>
        <taxon>Pleosporales</taxon>
        <taxon>Pleosporineae</taxon>
        <taxon>Pleosporaceae</taxon>
        <taxon>Alternaria</taxon>
        <taxon>Alternaria sect. Panax</taxon>
    </lineage>
</organism>
<gene>
    <name evidence="5" type="ORF">G6011_07961</name>
</gene>
<dbReference type="Pfam" id="PF10181">
    <property type="entry name" value="PIG-H"/>
    <property type="match status" value="1"/>
</dbReference>
<dbReference type="AlphaFoldDB" id="A0AAD4F929"/>
<dbReference type="PANTHER" id="PTHR15231:SF1">
    <property type="entry name" value="PHOSPHATIDYLINOSITOL N-ACETYLGLUCOSAMINYLTRANSFERASE SUBUNIT H"/>
    <property type="match status" value="1"/>
</dbReference>
<dbReference type="GO" id="GO:0000506">
    <property type="term" value="C:glycosylphosphatidylinositol-N-acetylglucosaminyltransferase (GPI-GnT) complex"/>
    <property type="evidence" value="ECO:0007669"/>
    <property type="project" value="InterPro"/>
</dbReference>